<dbReference type="Pfam" id="PF01593">
    <property type="entry name" value="Amino_oxidase"/>
    <property type="match status" value="1"/>
</dbReference>
<dbReference type="RefSeq" id="XP_025409039.1">
    <property type="nucleotide sequence ID" value="XM_025553254.1"/>
</dbReference>
<dbReference type="SUPFAM" id="SSF51905">
    <property type="entry name" value="FAD/NAD(P)-binding domain"/>
    <property type="match status" value="1"/>
</dbReference>
<dbReference type="OrthoDB" id="5046242at2759"/>
<dbReference type="AlphaFoldDB" id="A0A8B8FDS8"/>
<protein>
    <submittedName>
        <fullName evidence="3">Spermine oxidase-like isoform X1</fullName>
    </submittedName>
</protein>
<dbReference type="GO" id="GO:0046592">
    <property type="term" value="F:polyamine oxidase activity"/>
    <property type="evidence" value="ECO:0007669"/>
    <property type="project" value="TreeGrafter"/>
</dbReference>
<keyword evidence="2" id="KW-1185">Reference proteome</keyword>
<evidence type="ECO:0000313" key="3">
    <source>
        <dbReference type="RefSeq" id="XP_025409039.1"/>
    </source>
</evidence>
<accession>A0A8B8FDS8</accession>
<dbReference type="GeneID" id="112682611"/>
<dbReference type="Gene3D" id="3.50.50.60">
    <property type="entry name" value="FAD/NAD(P)-binding domain"/>
    <property type="match status" value="1"/>
</dbReference>
<dbReference type="InterPro" id="IPR002937">
    <property type="entry name" value="Amino_oxidase"/>
</dbReference>
<organism evidence="2 3">
    <name type="scientific">Sipha flava</name>
    <name type="common">yellow sugarcane aphid</name>
    <dbReference type="NCBI Taxonomy" id="143950"/>
    <lineage>
        <taxon>Eukaryota</taxon>
        <taxon>Metazoa</taxon>
        <taxon>Ecdysozoa</taxon>
        <taxon>Arthropoda</taxon>
        <taxon>Hexapoda</taxon>
        <taxon>Insecta</taxon>
        <taxon>Pterygota</taxon>
        <taxon>Neoptera</taxon>
        <taxon>Paraneoptera</taxon>
        <taxon>Hemiptera</taxon>
        <taxon>Sternorrhyncha</taxon>
        <taxon>Aphidomorpha</taxon>
        <taxon>Aphidoidea</taxon>
        <taxon>Aphididae</taxon>
        <taxon>Sipha</taxon>
    </lineage>
</organism>
<proteinExistence type="predicted"/>
<dbReference type="InterPro" id="IPR050281">
    <property type="entry name" value="Flavin_monoamine_oxidase"/>
</dbReference>
<dbReference type="PANTHER" id="PTHR10742:SF398">
    <property type="entry name" value="AMINE OXIDASE DOMAIN-CONTAINING PROTEIN-RELATED"/>
    <property type="match status" value="1"/>
</dbReference>
<gene>
    <name evidence="3" type="primary">LOC112682611</name>
</gene>
<reference evidence="3" key="1">
    <citation type="submission" date="2025-08" db="UniProtKB">
        <authorList>
            <consortium name="RefSeq"/>
        </authorList>
    </citation>
    <scope>IDENTIFICATION</scope>
    <source>
        <tissue evidence="3">Whole body</tissue>
    </source>
</reference>
<dbReference type="InterPro" id="IPR036188">
    <property type="entry name" value="FAD/NAD-bd_sf"/>
</dbReference>
<dbReference type="SUPFAM" id="SSF54373">
    <property type="entry name" value="FAD-linked reductases, C-terminal domain"/>
    <property type="match status" value="1"/>
</dbReference>
<feature type="domain" description="Amine oxidase" evidence="1">
    <location>
        <begin position="20"/>
        <end position="475"/>
    </location>
</feature>
<dbReference type="Proteomes" id="UP000694846">
    <property type="component" value="Unplaced"/>
</dbReference>
<dbReference type="Gene3D" id="3.90.660.10">
    <property type="match status" value="1"/>
</dbReference>
<sequence>MEYGMEMARSYTVIIIGSGVSGIAAATKLLKNKFNNFIILEAENRIGGRIQTLPFGDGHIELGAQWIHGEEGNVVYNMASDQNLVSDRRETMQQFMNSTFVTSSGCEIKSDRLREYIKVAYSVFDDSPKDDLERFMSLGELFHKRTENILIDSEELPLKQFINWCQHYQNSYNGSDNWFEASAINIDTYKTCPGYPAISWKSKGFSTIIDLLQEKFNDETEHLCIKDKVIFGKEVVKIYWSGDLAEVLCADNSRFQAQCVLSTVSLGVLKNVCNELFEPEIPEYKLDAIKNIGIGTVDKLFLKFPYKWWPDTTPGFSFLWSDDDREKFVKENKRRGWDYLCDVFGFYIVDNCPNTLLGWIVGPAARNMERKSIDEIKIGLVYLLNKFLGDKFTIPQPDLVTRSQWGTNSHFYGSYSFHSMNTDKEGNANSQLAKPLVNSTGKNILLFGGEATHSHYFSTVHGAIESGWREADRILEQFKE</sequence>
<evidence type="ECO:0000313" key="2">
    <source>
        <dbReference type="Proteomes" id="UP000694846"/>
    </source>
</evidence>
<dbReference type="PANTHER" id="PTHR10742">
    <property type="entry name" value="FLAVIN MONOAMINE OXIDASE"/>
    <property type="match status" value="1"/>
</dbReference>
<evidence type="ECO:0000259" key="1">
    <source>
        <dbReference type="Pfam" id="PF01593"/>
    </source>
</evidence>
<name>A0A8B8FDS8_9HEMI</name>